<keyword evidence="3" id="KW-1185">Reference proteome</keyword>
<reference evidence="2" key="1">
    <citation type="submission" date="2020-10" db="EMBL/GenBank/DDBJ databases">
        <title>Chromosome-scale genome assembly of the Allis shad, Alosa alosa.</title>
        <authorList>
            <person name="Margot Z."/>
            <person name="Christophe K."/>
            <person name="Cabau C."/>
            <person name="Louis A."/>
            <person name="Berthelot C."/>
            <person name="Parey E."/>
            <person name="Roest Crollius H."/>
            <person name="Montfort J."/>
            <person name="Robinson-Rechavi M."/>
            <person name="Bucao C."/>
            <person name="Bouchez O."/>
            <person name="Gislard M."/>
            <person name="Lluch J."/>
            <person name="Milhes M."/>
            <person name="Lampietro C."/>
            <person name="Lopez Roques C."/>
            <person name="Donnadieu C."/>
            <person name="Braasch I."/>
            <person name="Desvignes T."/>
            <person name="Postlethwait J."/>
            <person name="Bobe J."/>
            <person name="Guiguen Y."/>
        </authorList>
    </citation>
    <scope>NUCLEOTIDE SEQUENCE</scope>
    <source>
        <strain evidence="2">M-15738</strain>
        <tissue evidence="2">Blood</tissue>
    </source>
</reference>
<name>A0AAV6FU99_9TELE</name>
<gene>
    <name evidence="2" type="ORF">AALO_G00258390</name>
</gene>
<dbReference type="AlphaFoldDB" id="A0AAV6FU99"/>
<dbReference type="PANTHER" id="PTHR31912">
    <property type="entry name" value="IP13529P"/>
    <property type="match status" value="1"/>
</dbReference>
<evidence type="ECO:0000313" key="2">
    <source>
        <dbReference type="EMBL" id="KAG5264822.1"/>
    </source>
</evidence>
<dbReference type="PANTHER" id="PTHR31912:SF36">
    <property type="entry name" value="C2H2-TYPE DOMAIN-CONTAINING PROTEIN"/>
    <property type="match status" value="1"/>
</dbReference>
<dbReference type="SMART" id="SM00355">
    <property type="entry name" value="ZnF_C2H2"/>
    <property type="match status" value="2"/>
</dbReference>
<dbReference type="Gene3D" id="3.30.160.60">
    <property type="entry name" value="Classic Zinc Finger"/>
    <property type="match status" value="1"/>
</dbReference>
<sequence length="797" mass="91588">MIFQCTFCPIKKPTHNKLLKHLQLFHENLEAFSVTCGLDGCPLTFSRVKSLQNHIRQKHRNCQGFVEATETPPSGGIEQTSQVSISELLNALTESLQRRLATFALYLQEKYVLQKCVQTDVIYGFETLLIFFQSCFTEIFEKFLEERGIDVSTLPLSMFSEDRLFEQCFSAVNTPYKLEKYCIENLNLIESVECTLNIQEDGKKDTYQYTPLLDTLKLILGEQSTLEHIINRTVVDDGCLEDFCDGTIFKGSNWDSGDFFLRLHFYNDEFEIVNPLGSRKTVHKVSAFYFTLGNIHPKYRSNLKHIHLSILVYHSLFKQYGASRILEPLISDVQKLQTDGIEVIYEGRPLRFKGTIVTVSADNLSAHSLAGFRGSFSSGRVCRYCLCHYKDLSEKTNEDECVVRTPDIHSYHLQCVAEDPNTSSLYGVTGPCAFSEIANFSVTNAFPPDVMHDFLEGVVPHVIKLLVRSLHREKIVGLQNVSVALAGFTFGRNDSSSKPAPISERLVLDGRLAGKAVEKWTLFRTLPFIIGDKIPKDNKEWQLFLCLREIGEIILAPTISASWISYLEFLISSFLADFRRLYPDKITPKVHFLLHYPRLIQEFGPPRAQWCMRYEAKHLYFKKVSERNCNFKNICLSLATRNQFRQCWDWLGIKFEREKSSAVSPLKYQELDIAVQEKLRLAHVSEEETFWTCSEVDIDTVKYSVGDCFILDLYQDEIPLFVKVTQIVNARASWFIVAEFLTTLAFDTHLHAYQVSPTANQIVFKPGEELDYHRLDCYELSGRQFITLFHRPYKAIA</sequence>
<proteinExistence type="predicted"/>
<dbReference type="EMBL" id="JADWDJ010000020">
    <property type="protein sequence ID" value="KAG5264822.1"/>
    <property type="molecule type" value="Genomic_DNA"/>
</dbReference>
<dbReference type="Proteomes" id="UP000823561">
    <property type="component" value="Chromosome 20"/>
</dbReference>
<organism evidence="2 3">
    <name type="scientific">Alosa alosa</name>
    <name type="common">allis shad</name>
    <dbReference type="NCBI Taxonomy" id="278164"/>
    <lineage>
        <taxon>Eukaryota</taxon>
        <taxon>Metazoa</taxon>
        <taxon>Chordata</taxon>
        <taxon>Craniata</taxon>
        <taxon>Vertebrata</taxon>
        <taxon>Euteleostomi</taxon>
        <taxon>Actinopterygii</taxon>
        <taxon>Neopterygii</taxon>
        <taxon>Teleostei</taxon>
        <taxon>Clupei</taxon>
        <taxon>Clupeiformes</taxon>
        <taxon>Clupeoidei</taxon>
        <taxon>Clupeidae</taxon>
        <taxon>Alosa</taxon>
    </lineage>
</organism>
<protein>
    <recommendedName>
        <fullName evidence="1">C2H2-type domain-containing protein</fullName>
    </recommendedName>
</protein>
<accession>A0AAV6FU99</accession>
<evidence type="ECO:0000259" key="1">
    <source>
        <dbReference type="PROSITE" id="PS00028"/>
    </source>
</evidence>
<dbReference type="PROSITE" id="PS00028">
    <property type="entry name" value="ZINC_FINGER_C2H2_1"/>
    <property type="match status" value="1"/>
</dbReference>
<comment type="caution">
    <text evidence="2">The sequence shown here is derived from an EMBL/GenBank/DDBJ whole genome shotgun (WGS) entry which is preliminary data.</text>
</comment>
<evidence type="ECO:0000313" key="3">
    <source>
        <dbReference type="Proteomes" id="UP000823561"/>
    </source>
</evidence>
<feature type="domain" description="C2H2-type" evidence="1">
    <location>
        <begin position="36"/>
        <end position="59"/>
    </location>
</feature>
<dbReference type="InterPro" id="IPR013087">
    <property type="entry name" value="Znf_C2H2_type"/>
</dbReference>